<sequence>MDDEINADASEWCSIDTTHYSNAIAIKYHRIPGEIFAHESKLYTYFVFGPEYERILYEDTEMIERSISQLYFISSNNKDPWYERNVDVYFPQYRPHLPPRD</sequence>
<dbReference type="AlphaFoldDB" id="A0AAV2P0K5"/>
<protein>
    <submittedName>
        <fullName evidence="1">Uncharacterized protein</fullName>
    </submittedName>
</protein>
<keyword evidence="2" id="KW-1185">Reference proteome</keyword>
<accession>A0AAV2P0K5</accession>
<gene>
    <name evidence="1" type="ORF">LPLAT_LOCUS10697</name>
</gene>
<organism evidence="1 2">
    <name type="scientific">Lasius platythorax</name>
    <dbReference type="NCBI Taxonomy" id="488582"/>
    <lineage>
        <taxon>Eukaryota</taxon>
        <taxon>Metazoa</taxon>
        <taxon>Ecdysozoa</taxon>
        <taxon>Arthropoda</taxon>
        <taxon>Hexapoda</taxon>
        <taxon>Insecta</taxon>
        <taxon>Pterygota</taxon>
        <taxon>Neoptera</taxon>
        <taxon>Endopterygota</taxon>
        <taxon>Hymenoptera</taxon>
        <taxon>Apocrita</taxon>
        <taxon>Aculeata</taxon>
        <taxon>Formicoidea</taxon>
        <taxon>Formicidae</taxon>
        <taxon>Formicinae</taxon>
        <taxon>Lasius</taxon>
        <taxon>Lasius</taxon>
    </lineage>
</organism>
<dbReference type="EMBL" id="OZ034829">
    <property type="protein sequence ID" value="CAL1685138.1"/>
    <property type="molecule type" value="Genomic_DNA"/>
</dbReference>
<evidence type="ECO:0000313" key="1">
    <source>
        <dbReference type="EMBL" id="CAL1685138.1"/>
    </source>
</evidence>
<proteinExistence type="predicted"/>
<name>A0AAV2P0K5_9HYME</name>
<dbReference type="Proteomes" id="UP001497644">
    <property type="component" value="Chromosome 6"/>
</dbReference>
<reference evidence="1" key="1">
    <citation type="submission" date="2024-04" db="EMBL/GenBank/DDBJ databases">
        <authorList>
            <consortium name="Molecular Ecology Group"/>
        </authorList>
    </citation>
    <scope>NUCLEOTIDE SEQUENCE</scope>
</reference>
<evidence type="ECO:0000313" key="2">
    <source>
        <dbReference type="Proteomes" id="UP001497644"/>
    </source>
</evidence>